<comment type="subcellular location">
    <subcellularLocation>
        <location evidence="5">Cell membrane</location>
        <topology evidence="5">Multi-pass membrane protein</topology>
    </subcellularLocation>
    <subcellularLocation>
        <location evidence="1">Membrane</location>
        <topology evidence="1">Multi-pass membrane protein</topology>
    </subcellularLocation>
</comment>
<evidence type="ECO:0000313" key="7">
    <source>
        <dbReference type="EMBL" id="NFA61795.1"/>
    </source>
</evidence>
<evidence type="ECO:0000256" key="5">
    <source>
        <dbReference type="RuleBase" id="RU361157"/>
    </source>
</evidence>
<feature type="transmembrane region" description="Helical" evidence="5">
    <location>
        <begin position="53"/>
        <end position="75"/>
    </location>
</feature>
<reference evidence="7 8" key="1">
    <citation type="submission" date="2019-02" db="EMBL/GenBank/DDBJ databases">
        <title>Genome sequencing of Clostridium botulinum clinical isolates.</title>
        <authorList>
            <person name="Brunt J."/>
            <person name="Van Vliet A.H.M."/>
            <person name="Stringer S.C."/>
            <person name="Grant K.A."/>
            <person name="Carter A.C."/>
            <person name="Peck M.W."/>
        </authorList>
    </citation>
    <scope>NUCLEOTIDE SEQUENCE [LARGE SCALE GENOMIC DNA]</scope>
    <source>
        <strain evidence="7 8">R1125/03</strain>
    </source>
</reference>
<comment type="similarity">
    <text evidence="5">Belongs to the ABC-2 integral membrane protein family.</text>
</comment>
<dbReference type="PIRSF" id="PIRSF006648">
    <property type="entry name" value="DrrB"/>
    <property type="match status" value="1"/>
</dbReference>
<evidence type="ECO:0000256" key="4">
    <source>
        <dbReference type="ARBA" id="ARBA00023136"/>
    </source>
</evidence>
<evidence type="ECO:0000256" key="1">
    <source>
        <dbReference type="ARBA" id="ARBA00004141"/>
    </source>
</evidence>
<dbReference type="InterPro" id="IPR013525">
    <property type="entry name" value="ABC2_TM"/>
</dbReference>
<keyword evidence="3 5" id="KW-1133">Transmembrane helix</keyword>
<feature type="transmembrane region" description="Helical" evidence="5">
    <location>
        <begin position="133"/>
        <end position="157"/>
    </location>
</feature>
<accession>A0A6M0T3T5</accession>
<sequence>MNLLKVIKIDIMNILKNPILVLYNTVYPLILIGLFGFIANGNYGGEGVTSYDYYGVTMMIFTVLLITLTAANTFMEKKVKKGNIRLIYSPTSKSEIFLSKILSTFIFATVLFTMILIIENNVLGINLGGENFIYVLILLILFNFLMCSFGAATCCIFKSEEATNKFLSPISMLLALLGGLFFPVDSLGKTVEKLSYISPVKWISECIFKIIYDKDFSMFVPTIAICIGSSLIFIIFCQITFKPEEYI</sequence>
<keyword evidence="4 5" id="KW-0472">Membrane</keyword>
<dbReference type="GO" id="GO:0043190">
    <property type="term" value="C:ATP-binding cassette (ABC) transporter complex"/>
    <property type="evidence" value="ECO:0007669"/>
    <property type="project" value="InterPro"/>
</dbReference>
<protein>
    <recommendedName>
        <fullName evidence="5">Transport permease protein</fullName>
    </recommendedName>
</protein>
<dbReference type="GO" id="GO:0140359">
    <property type="term" value="F:ABC-type transporter activity"/>
    <property type="evidence" value="ECO:0007669"/>
    <property type="project" value="InterPro"/>
</dbReference>
<organism evidence="7 8">
    <name type="scientific">Clostridium botulinum</name>
    <dbReference type="NCBI Taxonomy" id="1491"/>
    <lineage>
        <taxon>Bacteria</taxon>
        <taxon>Bacillati</taxon>
        <taxon>Bacillota</taxon>
        <taxon>Clostridia</taxon>
        <taxon>Eubacteriales</taxon>
        <taxon>Clostridiaceae</taxon>
        <taxon>Clostridium</taxon>
    </lineage>
</organism>
<dbReference type="Pfam" id="PF01061">
    <property type="entry name" value="ABC2_membrane"/>
    <property type="match status" value="1"/>
</dbReference>
<feature type="domain" description="ABC transmembrane type-2" evidence="6">
    <location>
        <begin position="19"/>
        <end position="244"/>
    </location>
</feature>
<feature type="transmembrane region" description="Helical" evidence="5">
    <location>
        <begin position="21"/>
        <end position="41"/>
    </location>
</feature>
<evidence type="ECO:0000256" key="3">
    <source>
        <dbReference type="ARBA" id="ARBA00022989"/>
    </source>
</evidence>
<dbReference type="Proteomes" id="UP000473089">
    <property type="component" value="Unassembled WGS sequence"/>
</dbReference>
<evidence type="ECO:0000259" key="6">
    <source>
        <dbReference type="PROSITE" id="PS51012"/>
    </source>
</evidence>
<evidence type="ECO:0000313" key="8">
    <source>
        <dbReference type="Proteomes" id="UP000473089"/>
    </source>
</evidence>
<keyword evidence="5" id="KW-1003">Cell membrane</keyword>
<dbReference type="EMBL" id="SGJP01000042">
    <property type="protein sequence ID" value="NFA61795.1"/>
    <property type="molecule type" value="Genomic_DNA"/>
</dbReference>
<dbReference type="InterPro" id="IPR051784">
    <property type="entry name" value="Nod_factor_ABC_transporter"/>
</dbReference>
<dbReference type="AlphaFoldDB" id="A0A6M0T3T5"/>
<evidence type="ECO:0000256" key="2">
    <source>
        <dbReference type="ARBA" id="ARBA00022692"/>
    </source>
</evidence>
<dbReference type="PANTHER" id="PTHR43229">
    <property type="entry name" value="NODULATION PROTEIN J"/>
    <property type="match status" value="1"/>
</dbReference>
<dbReference type="InterPro" id="IPR000412">
    <property type="entry name" value="ABC_2_transport"/>
</dbReference>
<name>A0A6M0T3T5_CLOBO</name>
<feature type="transmembrane region" description="Helical" evidence="5">
    <location>
        <begin position="96"/>
        <end position="118"/>
    </location>
</feature>
<dbReference type="InterPro" id="IPR047817">
    <property type="entry name" value="ABC2_TM_bact-type"/>
</dbReference>
<keyword evidence="5" id="KW-0813">Transport</keyword>
<comment type="caution">
    <text evidence="7">The sequence shown here is derived from an EMBL/GenBank/DDBJ whole genome shotgun (WGS) entry which is preliminary data.</text>
</comment>
<feature type="transmembrane region" description="Helical" evidence="5">
    <location>
        <begin position="166"/>
        <end position="184"/>
    </location>
</feature>
<feature type="transmembrane region" description="Helical" evidence="5">
    <location>
        <begin position="218"/>
        <end position="241"/>
    </location>
</feature>
<proteinExistence type="inferred from homology"/>
<keyword evidence="2 5" id="KW-0812">Transmembrane</keyword>
<gene>
    <name evidence="7" type="ORF">EXM42_15795</name>
</gene>
<dbReference type="PROSITE" id="PS51012">
    <property type="entry name" value="ABC_TM2"/>
    <property type="match status" value="1"/>
</dbReference>
<dbReference type="PANTHER" id="PTHR43229:SF2">
    <property type="entry name" value="NODULATION PROTEIN J"/>
    <property type="match status" value="1"/>
</dbReference>